<gene>
    <name evidence="5" type="ORF">TSOC_000672</name>
</gene>
<dbReference type="Proteomes" id="UP000236333">
    <property type="component" value="Unassembled WGS sequence"/>
</dbReference>
<name>A0A2J8AIT0_9CHLO</name>
<dbReference type="SUPFAM" id="SSF55729">
    <property type="entry name" value="Acyl-CoA N-acyltransferases (Nat)"/>
    <property type="match status" value="1"/>
</dbReference>
<evidence type="ECO:0000259" key="4">
    <source>
        <dbReference type="PROSITE" id="PS51186"/>
    </source>
</evidence>
<dbReference type="OrthoDB" id="5043642at2759"/>
<sequence>MRVNSNTAIQGLVALLVPYRREHVTQYHEWMQDPALQEATASEPLSVEEEYRMQQSWAEDDDKLTFIVLDRSLPDTPGTGAHGGAMAGDVNLFFTLDEEEGGREAAEVEVMIAAKDSRGKGLAKEALRLLMAYASRELGVKRYVAKIHEVNAESRRLFEGLGFKEFKRVAVFGEVHYERHWTEQEAGQGSLQLMAYDS</sequence>
<feature type="domain" description="N-acetyltransferase" evidence="4">
    <location>
        <begin position="34"/>
        <end position="184"/>
    </location>
</feature>
<evidence type="ECO:0000256" key="3">
    <source>
        <dbReference type="ARBA" id="ARBA00023315"/>
    </source>
</evidence>
<dbReference type="PANTHER" id="PTHR13256">
    <property type="entry name" value="N-ACETYLTRANSFERASE 9"/>
    <property type="match status" value="1"/>
</dbReference>
<protein>
    <submittedName>
        <fullName evidence="5">N-acetyltransferase 9-like protein</fullName>
    </submittedName>
</protein>
<dbReference type="Gene3D" id="3.40.630.30">
    <property type="match status" value="1"/>
</dbReference>
<evidence type="ECO:0000256" key="2">
    <source>
        <dbReference type="ARBA" id="ARBA00022679"/>
    </source>
</evidence>
<accession>A0A2J8AIT0</accession>
<reference evidence="5 6" key="1">
    <citation type="journal article" date="2017" name="Mol. Biol. Evol.">
        <title>The 4-celled Tetrabaena socialis nuclear genome reveals the essential components for genetic control of cell number at the origin of multicellularity in the volvocine lineage.</title>
        <authorList>
            <person name="Featherston J."/>
            <person name="Arakaki Y."/>
            <person name="Hanschen E.R."/>
            <person name="Ferris P.J."/>
            <person name="Michod R.E."/>
            <person name="Olson B.J.S.C."/>
            <person name="Nozaki H."/>
            <person name="Durand P.M."/>
        </authorList>
    </citation>
    <scope>NUCLEOTIDE SEQUENCE [LARGE SCALE GENOMIC DNA]</scope>
    <source>
        <strain evidence="5 6">NIES-571</strain>
    </source>
</reference>
<keyword evidence="3" id="KW-0012">Acyltransferase</keyword>
<proteinExistence type="inferred from homology"/>
<dbReference type="InterPro" id="IPR016181">
    <property type="entry name" value="Acyl_CoA_acyltransferase"/>
</dbReference>
<comment type="similarity">
    <text evidence="1">Belongs to the acetyltransferase family. GNAT subfamily.</text>
</comment>
<keyword evidence="6" id="KW-1185">Reference proteome</keyword>
<evidence type="ECO:0000313" key="5">
    <source>
        <dbReference type="EMBL" id="PNH12418.1"/>
    </source>
</evidence>
<dbReference type="PROSITE" id="PS51186">
    <property type="entry name" value="GNAT"/>
    <property type="match status" value="1"/>
</dbReference>
<dbReference type="GO" id="GO:0008080">
    <property type="term" value="F:N-acetyltransferase activity"/>
    <property type="evidence" value="ECO:0007669"/>
    <property type="project" value="InterPro"/>
</dbReference>
<dbReference type="InterPro" id="IPR000182">
    <property type="entry name" value="GNAT_dom"/>
</dbReference>
<evidence type="ECO:0000313" key="6">
    <source>
        <dbReference type="Proteomes" id="UP000236333"/>
    </source>
</evidence>
<comment type="caution">
    <text evidence="5">The sequence shown here is derived from an EMBL/GenBank/DDBJ whole genome shotgun (WGS) entry which is preliminary data.</text>
</comment>
<dbReference type="PANTHER" id="PTHR13256:SF16">
    <property type="entry name" value="ALPHA_BETA-TUBULIN-N-ACETYLTRANSFERASE 9"/>
    <property type="match status" value="1"/>
</dbReference>
<dbReference type="AlphaFoldDB" id="A0A2J8AIT0"/>
<dbReference type="Pfam" id="PF13302">
    <property type="entry name" value="Acetyltransf_3"/>
    <property type="match status" value="1"/>
</dbReference>
<evidence type="ECO:0000256" key="1">
    <source>
        <dbReference type="ARBA" id="ARBA00009342"/>
    </source>
</evidence>
<dbReference type="InterPro" id="IPR039135">
    <property type="entry name" value="NAT9-like"/>
</dbReference>
<dbReference type="EMBL" id="PGGS01000009">
    <property type="protein sequence ID" value="PNH12418.1"/>
    <property type="molecule type" value="Genomic_DNA"/>
</dbReference>
<keyword evidence="2 5" id="KW-0808">Transferase</keyword>
<organism evidence="5 6">
    <name type="scientific">Tetrabaena socialis</name>
    <dbReference type="NCBI Taxonomy" id="47790"/>
    <lineage>
        <taxon>Eukaryota</taxon>
        <taxon>Viridiplantae</taxon>
        <taxon>Chlorophyta</taxon>
        <taxon>core chlorophytes</taxon>
        <taxon>Chlorophyceae</taxon>
        <taxon>CS clade</taxon>
        <taxon>Chlamydomonadales</taxon>
        <taxon>Tetrabaenaceae</taxon>
        <taxon>Tetrabaena</taxon>
    </lineage>
</organism>